<evidence type="ECO:0000256" key="10">
    <source>
        <dbReference type="ARBA" id="ARBA00049432"/>
    </source>
</evidence>
<keyword evidence="3" id="KW-0808">Transferase</keyword>
<organism evidence="12 13">
    <name type="scientific">Caenorhabditis bovis</name>
    <dbReference type="NCBI Taxonomy" id="2654633"/>
    <lineage>
        <taxon>Eukaryota</taxon>
        <taxon>Metazoa</taxon>
        <taxon>Ecdysozoa</taxon>
        <taxon>Nematoda</taxon>
        <taxon>Chromadorea</taxon>
        <taxon>Rhabditida</taxon>
        <taxon>Rhabditina</taxon>
        <taxon>Rhabditomorpha</taxon>
        <taxon>Rhabditoidea</taxon>
        <taxon>Rhabditidae</taxon>
        <taxon>Peloderinae</taxon>
        <taxon>Caenorhabditis</taxon>
    </lineage>
</organism>
<dbReference type="Pfam" id="PF04577">
    <property type="entry name" value="Glyco_transf_61"/>
    <property type="match status" value="1"/>
</dbReference>
<dbReference type="PANTHER" id="PTHR20961:SF148">
    <property type="entry name" value="EGF DOMAIN-SPECIFIC O-LINKED N-ACETYLGLUCOSAMINE TRANSFERASE"/>
    <property type="match status" value="1"/>
</dbReference>
<name>A0A8S1E8B3_9PELO</name>
<evidence type="ECO:0000256" key="1">
    <source>
        <dbReference type="ARBA" id="ARBA00011970"/>
    </source>
</evidence>
<dbReference type="EMBL" id="CADEPM010000001">
    <property type="protein sequence ID" value="CAB3397153.1"/>
    <property type="molecule type" value="Genomic_DNA"/>
</dbReference>
<sequence length="140" mass="16709">MVDYNERIKFIRQINTTSQADIFIGMHGAGLTHLLFLPDWAAVFEVYNCGDKYCYWDLARLRGVKYFTWPESKNHLIRPEKEGKHPANGQKHEKFANYFVDVDEFVRIVQKMVEHVRRHPKFVAARRVIRRKLMKSRTEL</sequence>
<keyword evidence="2" id="KW-0328">Glycosyltransferase</keyword>
<evidence type="ECO:0000256" key="6">
    <source>
        <dbReference type="ARBA" id="ARBA00023180"/>
    </source>
</evidence>
<dbReference type="OrthoDB" id="529273at2759"/>
<accession>A0A8S1E8B3</accession>
<dbReference type="AlphaFoldDB" id="A0A8S1E8B3"/>
<evidence type="ECO:0000256" key="7">
    <source>
        <dbReference type="ARBA" id="ARBA00040944"/>
    </source>
</evidence>
<evidence type="ECO:0000259" key="11">
    <source>
        <dbReference type="Pfam" id="PF04577"/>
    </source>
</evidence>
<evidence type="ECO:0000256" key="3">
    <source>
        <dbReference type="ARBA" id="ARBA00022679"/>
    </source>
</evidence>
<reference evidence="12 13" key="1">
    <citation type="submission" date="2020-04" db="EMBL/GenBank/DDBJ databases">
        <authorList>
            <person name="Laetsch R D."/>
            <person name="Stevens L."/>
            <person name="Kumar S."/>
            <person name="Blaxter L. M."/>
        </authorList>
    </citation>
    <scope>NUCLEOTIDE SEQUENCE [LARGE SCALE GENOMIC DNA]</scope>
</reference>
<evidence type="ECO:0000256" key="8">
    <source>
        <dbReference type="ARBA" id="ARBA00042574"/>
    </source>
</evidence>
<protein>
    <recommendedName>
        <fullName evidence="7">EGF domain-specific O-linked N-acetylglucosamine transferase</fullName>
        <ecNumber evidence="1">2.4.1.255</ecNumber>
    </recommendedName>
    <alternativeName>
        <fullName evidence="8">Extracellular O-linked N-acetylglucosamine transferase</fullName>
    </alternativeName>
</protein>
<evidence type="ECO:0000256" key="4">
    <source>
        <dbReference type="ARBA" id="ARBA00022729"/>
    </source>
</evidence>
<evidence type="ECO:0000256" key="5">
    <source>
        <dbReference type="ARBA" id="ARBA00022824"/>
    </source>
</evidence>
<proteinExistence type="predicted"/>
<dbReference type="PANTHER" id="PTHR20961">
    <property type="entry name" value="GLYCOSYLTRANSFERASE"/>
    <property type="match status" value="1"/>
</dbReference>
<keyword evidence="5" id="KW-0256">Endoplasmic reticulum</keyword>
<dbReference type="Proteomes" id="UP000494206">
    <property type="component" value="Unassembled WGS sequence"/>
</dbReference>
<comment type="catalytic activity">
    <reaction evidence="10">
        <text>L-threonyl-[protein] + UDP-N-acetyl-alpha-D-glucosamine = 3-O-(N-acetyl-beta-D-glucosaminyl)-L-threonyl-[protein] + UDP + H(+)</text>
        <dbReference type="Rhea" id="RHEA:48908"/>
        <dbReference type="Rhea" id="RHEA-COMP:11060"/>
        <dbReference type="Rhea" id="RHEA-COMP:12252"/>
        <dbReference type="ChEBI" id="CHEBI:15378"/>
        <dbReference type="ChEBI" id="CHEBI:30013"/>
        <dbReference type="ChEBI" id="CHEBI:57705"/>
        <dbReference type="ChEBI" id="CHEBI:58223"/>
        <dbReference type="ChEBI" id="CHEBI:90840"/>
        <dbReference type="EC" id="2.4.1.255"/>
    </reaction>
</comment>
<dbReference type="InterPro" id="IPR007657">
    <property type="entry name" value="Glycosyltransferase_61"/>
</dbReference>
<dbReference type="EC" id="2.4.1.255" evidence="1"/>
<keyword evidence="13" id="KW-1185">Reference proteome</keyword>
<evidence type="ECO:0000256" key="9">
    <source>
        <dbReference type="ARBA" id="ARBA00048317"/>
    </source>
</evidence>
<keyword evidence="4" id="KW-0732">Signal</keyword>
<dbReference type="GO" id="GO:0005788">
    <property type="term" value="C:endoplasmic reticulum lumen"/>
    <property type="evidence" value="ECO:0007669"/>
    <property type="project" value="TreeGrafter"/>
</dbReference>
<keyword evidence="6" id="KW-0325">Glycoprotein</keyword>
<comment type="caution">
    <text evidence="12">The sequence shown here is derived from an EMBL/GenBank/DDBJ whole genome shotgun (WGS) entry which is preliminary data.</text>
</comment>
<evidence type="ECO:0000313" key="13">
    <source>
        <dbReference type="Proteomes" id="UP000494206"/>
    </source>
</evidence>
<feature type="domain" description="Glycosyltransferase 61 catalytic" evidence="11">
    <location>
        <begin position="4"/>
        <end position="43"/>
    </location>
</feature>
<dbReference type="InterPro" id="IPR049625">
    <property type="entry name" value="Glyco_transf_61_cat"/>
</dbReference>
<evidence type="ECO:0000256" key="2">
    <source>
        <dbReference type="ARBA" id="ARBA00022676"/>
    </source>
</evidence>
<comment type="catalytic activity">
    <reaction evidence="9">
        <text>L-seryl-[protein] + UDP-N-acetyl-alpha-D-glucosamine = 3-O-(N-acetyl-beta-D-glucosaminyl)-L-seryl-[protein] + UDP + H(+)</text>
        <dbReference type="Rhea" id="RHEA:48904"/>
        <dbReference type="Rhea" id="RHEA-COMP:9863"/>
        <dbReference type="Rhea" id="RHEA-COMP:12251"/>
        <dbReference type="ChEBI" id="CHEBI:15378"/>
        <dbReference type="ChEBI" id="CHEBI:29999"/>
        <dbReference type="ChEBI" id="CHEBI:57705"/>
        <dbReference type="ChEBI" id="CHEBI:58223"/>
        <dbReference type="ChEBI" id="CHEBI:90838"/>
        <dbReference type="EC" id="2.4.1.255"/>
    </reaction>
</comment>
<gene>
    <name evidence="12" type="ORF">CBOVIS_LOCUS614</name>
</gene>
<evidence type="ECO:0000313" key="12">
    <source>
        <dbReference type="EMBL" id="CAB3397153.1"/>
    </source>
</evidence>
<dbReference type="GO" id="GO:0097363">
    <property type="term" value="F:protein O-acetylglucosaminyltransferase activity"/>
    <property type="evidence" value="ECO:0007669"/>
    <property type="project" value="UniProtKB-EC"/>
</dbReference>